<organism evidence="1 2">
    <name type="scientific">Candidatus Woesebacteria bacterium RIFOXYD1_FULL_41_28</name>
    <dbReference type="NCBI Taxonomy" id="1802550"/>
    <lineage>
        <taxon>Bacteria</taxon>
        <taxon>Candidatus Woeseibacteriota</taxon>
    </lineage>
</organism>
<gene>
    <name evidence="1" type="ORF">A2594_02065</name>
</gene>
<evidence type="ECO:0000313" key="2">
    <source>
        <dbReference type="Proteomes" id="UP000176775"/>
    </source>
</evidence>
<protein>
    <submittedName>
        <fullName evidence="1">Uncharacterized protein</fullName>
    </submittedName>
</protein>
<dbReference type="AlphaFoldDB" id="A0A1F8DKG8"/>
<dbReference type="EMBL" id="MGIK01000008">
    <property type="protein sequence ID" value="OGM88499.1"/>
    <property type="molecule type" value="Genomic_DNA"/>
</dbReference>
<evidence type="ECO:0000313" key="1">
    <source>
        <dbReference type="EMBL" id="OGM88499.1"/>
    </source>
</evidence>
<sequence>MERTGAFVRKLLQEKDSLSDAGNCRNSVSQIEKAVKQEFPTAQVDILVHPEARAGLGVHYSLEVDQNGEKTLINAVPAPGFPQYIGDPENAHPVFRSMKKTTKVI</sequence>
<proteinExistence type="predicted"/>
<reference evidence="1 2" key="1">
    <citation type="journal article" date="2016" name="Nat. Commun.">
        <title>Thousands of microbial genomes shed light on interconnected biogeochemical processes in an aquifer system.</title>
        <authorList>
            <person name="Anantharaman K."/>
            <person name="Brown C.T."/>
            <person name="Hug L.A."/>
            <person name="Sharon I."/>
            <person name="Castelle C.J."/>
            <person name="Probst A.J."/>
            <person name="Thomas B.C."/>
            <person name="Singh A."/>
            <person name="Wilkins M.J."/>
            <person name="Karaoz U."/>
            <person name="Brodie E.L."/>
            <person name="Williams K.H."/>
            <person name="Hubbard S.S."/>
            <person name="Banfield J.F."/>
        </authorList>
    </citation>
    <scope>NUCLEOTIDE SEQUENCE [LARGE SCALE GENOMIC DNA]</scope>
</reference>
<accession>A0A1F8DKG8</accession>
<name>A0A1F8DKG8_9BACT</name>
<comment type="caution">
    <text evidence="1">The sequence shown here is derived from an EMBL/GenBank/DDBJ whole genome shotgun (WGS) entry which is preliminary data.</text>
</comment>
<dbReference type="Proteomes" id="UP000176775">
    <property type="component" value="Unassembled WGS sequence"/>
</dbReference>